<proteinExistence type="predicted"/>
<dbReference type="OrthoDB" id="330671at2759"/>
<dbReference type="OMA" id="YRTTIEC"/>
<name>F7VM24_SORMK</name>
<dbReference type="HOGENOM" id="CLU_035272_3_0_1"/>
<dbReference type="STRING" id="771870.F7VM24"/>
<feature type="region of interest" description="Disordered" evidence="1">
    <location>
        <begin position="223"/>
        <end position="245"/>
    </location>
</feature>
<evidence type="ECO:0000313" key="3">
    <source>
        <dbReference type="Proteomes" id="UP000001881"/>
    </source>
</evidence>
<protein>
    <submittedName>
        <fullName evidence="2">WGS project CABT00000000 data, contig 2.1</fullName>
    </submittedName>
</protein>
<dbReference type="GO" id="GO:0004140">
    <property type="term" value="F:dephospho-CoA kinase activity"/>
    <property type="evidence" value="ECO:0007669"/>
    <property type="project" value="TreeGrafter"/>
</dbReference>
<dbReference type="PANTHER" id="PTHR10695">
    <property type="entry name" value="DEPHOSPHO-COA KINASE-RELATED"/>
    <property type="match status" value="1"/>
</dbReference>
<gene>
    <name evidence="2" type="ORF">SMAC_07437</name>
</gene>
<dbReference type="Proteomes" id="UP000001881">
    <property type="component" value="Unassembled WGS sequence"/>
</dbReference>
<dbReference type="AlphaFoldDB" id="F7VM24"/>
<dbReference type="VEuPathDB" id="FungiDB:SMAC_07437"/>
<dbReference type="PANTHER" id="PTHR10695:SF46">
    <property type="entry name" value="BIFUNCTIONAL COENZYME A SYNTHASE-RELATED"/>
    <property type="match status" value="1"/>
</dbReference>
<organism evidence="2 3">
    <name type="scientific">Sordaria macrospora (strain ATCC MYA-333 / DSM 997 / K(L3346) / K-hell)</name>
    <dbReference type="NCBI Taxonomy" id="771870"/>
    <lineage>
        <taxon>Eukaryota</taxon>
        <taxon>Fungi</taxon>
        <taxon>Dikarya</taxon>
        <taxon>Ascomycota</taxon>
        <taxon>Pezizomycotina</taxon>
        <taxon>Sordariomycetes</taxon>
        <taxon>Sordariomycetidae</taxon>
        <taxon>Sordariales</taxon>
        <taxon>Sordariaceae</taxon>
        <taxon>Sordaria</taxon>
    </lineage>
</organism>
<reference evidence="2 3" key="1">
    <citation type="journal article" date="2010" name="PLoS Genet.">
        <title>De novo assembly of a 40 Mb eukaryotic genome from short sequence reads: Sordaria macrospora, a model organism for fungal morphogenesis.</title>
        <authorList>
            <person name="Nowrousian M."/>
            <person name="Stajich J."/>
            <person name="Chu M."/>
            <person name="Engh I."/>
            <person name="Espagne E."/>
            <person name="Halliday K."/>
            <person name="Kamerewerd J."/>
            <person name="Kempken F."/>
            <person name="Knab B."/>
            <person name="Kuo H.C."/>
            <person name="Osiewacz H.D."/>
            <person name="Poeggeler S."/>
            <person name="Read N."/>
            <person name="Seiler S."/>
            <person name="Smith K."/>
            <person name="Zickler D."/>
            <person name="Kueck U."/>
            <person name="Freitag M."/>
        </authorList>
    </citation>
    <scope>NUCLEOTIDE SEQUENCE [LARGE SCALE GENOMIC DNA]</scope>
    <source>
        <strain evidence="3">ATCC MYA-333 / DSM 997 / K(L3346) / K-hell</strain>
        <tissue evidence="2">Mycelium</tissue>
    </source>
</reference>
<dbReference type="EMBL" id="CABT02000001">
    <property type="protein sequence ID" value="CCC06552.1"/>
    <property type="molecule type" value="Genomic_DNA"/>
</dbReference>
<dbReference type="InParanoid" id="F7VM24"/>
<dbReference type="Gene3D" id="3.40.50.620">
    <property type="entry name" value="HUPs"/>
    <property type="match status" value="1"/>
</dbReference>
<evidence type="ECO:0000256" key="1">
    <source>
        <dbReference type="SAM" id="MobiDB-lite"/>
    </source>
</evidence>
<feature type="compositionally biased region" description="Basic and acidic residues" evidence="1">
    <location>
        <begin position="234"/>
        <end position="245"/>
    </location>
</feature>
<dbReference type="InterPro" id="IPR014729">
    <property type="entry name" value="Rossmann-like_a/b/a_fold"/>
</dbReference>
<accession>F7VM24</accession>
<dbReference type="GO" id="GO:0015937">
    <property type="term" value="P:coenzyme A biosynthetic process"/>
    <property type="evidence" value="ECO:0007669"/>
    <property type="project" value="TreeGrafter"/>
</dbReference>
<comment type="caution">
    <text evidence="2">The sequence shown here is derived from an EMBL/GenBank/DDBJ whole genome shotgun (WGS) entry which is preliminary data.</text>
</comment>
<sequence>MTTTTTNKRDQLPSLLLLPFPPHPFNRTLLNAAYRPSLTAVLSKLKHANPHGASKLIVAVAVPILQGPPYQLRAKTLFWSQAQSLVAGLYAIISVICARLGISTEIDGGPGSVDATVILVDHDRGRKALVTAEDKMLRSGGSGGGASGSLIETNNTVVVDLASFAEAYHPWNYIFHVRTEQGIALNEVYLQMAEGKMVGAANKIRQEQLVAVEGGLTLNQGLGTVGDTTTAAGGREEEKESEEGRKVSGVPVVCLGGPFDLSPSRPQLLLTAGALLLGPPSKDELALPATSPRRREPCKYLIGITGDELLKNKKFAEYVQSWETRARNVIYFLSRLLQLSDKGWREATGPAAGENNINTAVAAGVHIDENDGDFRAVFRDGTIVVQCVRIQDAFGPTISEEDIDVLVVSGETRSGGKAVNDKRAEQGWKTLEVFEVDVLNADEIPEDVGEDVKATEDFTSKISSTVIRQQRAAQATGRSEVRFELMLRVYICNVHTRGEVSGDLDELLVFGHSIKARAPGSKSCLSTKASMVAGEIG</sequence>
<dbReference type="eggNOG" id="KOG3351">
    <property type="taxonomic scope" value="Eukaryota"/>
</dbReference>
<evidence type="ECO:0000313" key="2">
    <source>
        <dbReference type="EMBL" id="CCC06552.1"/>
    </source>
</evidence>
<feature type="compositionally biased region" description="Low complexity" evidence="1">
    <location>
        <begin position="223"/>
        <end position="233"/>
    </location>
</feature>
<keyword evidence="3" id="KW-1185">Reference proteome</keyword>